<dbReference type="Proteomes" id="UP000683000">
    <property type="component" value="Unassembled WGS sequence"/>
</dbReference>
<proteinExistence type="predicted"/>
<sequence>MPGELWTSQSRAKEITTLKVHSSVIFIIPWKTTRLITIAKVEGKLRWTIQEFKSPVIISTLSHMDSDTENIQWMYMNRSIDFEGLAQLPQGNTAIRIKPCKLHVLRAMADDSIVLSSREDMSEVVKPAKKSKSKPATSKTMLMMKKGNLSTFSLMTQAMMMPVMLLRVI</sequence>
<protein>
    <submittedName>
        <fullName evidence="1">Uncharacterized protein</fullName>
    </submittedName>
</protein>
<keyword evidence="2" id="KW-1185">Reference proteome</keyword>
<evidence type="ECO:0000313" key="2">
    <source>
        <dbReference type="Proteomes" id="UP000683000"/>
    </source>
</evidence>
<gene>
    <name evidence="1" type="ORF">JVT61DRAFT_6404</name>
</gene>
<comment type="caution">
    <text evidence="1">The sequence shown here is derived from an EMBL/GenBank/DDBJ whole genome shotgun (WGS) entry which is preliminary data.</text>
</comment>
<dbReference type="AlphaFoldDB" id="A0A8I3A694"/>
<dbReference type="EMBL" id="JAGFBS010000022">
    <property type="protein sequence ID" value="KAG6373283.1"/>
    <property type="molecule type" value="Genomic_DNA"/>
</dbReference>
<name>A0A8I3A694_9AGAM</name>
<evidence type="ECO:0000313" key="1">
    <source>
        <dbReference type="EMBL" id="KAG6373283.1"/>
    </source>
</evidence>
<reference evidence="1" key="1">
    <citation type="submission" date="2021-03" db="EMBL/GenBank/DDBJ databases">
        <title>Evolutionary innovations through gain and loss of genes in the ectomycorrhizal Boletales.</title>
        <authorList>
            <person name="Wu G."/>
            <person name="Miyauchi S."/>
            <person name="Morin E."/>
            <person name="Yang Z.-L."/>
            <person name="Xu J."/>
            <person name="Martin F.M."/>
        </authorList>
    </citation>
    <scope>NUCLEOTIDE SEQUENCE</scope>
    <source>
        <strain evidence="1">BR01</strain>
    </source>
</reference>
<organism evidence="1 2">
    <name type="scientific">Boletus reticuloceps</name>
    <dbReference type="NCBI Taxonomy" id="495285"/>
    <lineage>
        <taxon>Eukaryota</taxon>
        <taxon>Fungi</taxon>
        <taxon>Dikarya</taxon>
        <taxon>Basidiomycota</taxon>
        <taxon>Agaricomycotina</taxon>
        <taxon>Agaricomycetes</taxon>
        <taxon>Agaricomycetidae</taxon>
        <taxon>Boletales</taxon>
        <taxon>Boletineae</taxon>
        <taxon>Boletaceae</taxon>
        <taxon>Boletoideae</taxon>
        <taxon>Boletus</taxon>
    </lineage>
</organism>
<accession>A0A8I3A694</accession>